<evidence type="ECO:0000256" key="5">
    <source>
        <dbReference type="SAM" id="MobiDB-lite"/>
    </source>
</evidence>
<keyword evidence="8" id="KW-1185">Reference proteome</keyword>
<reference evidence="7 8" key="1">
    <citation type="submission" date="2019-02" db="EMBL/GenBank/DDBJ databases">
        <title>Genomic Encyclopedia of Type Strains, Phase IV (KMG-IV): sequencing the most valuable type-strain genomes for metagenomic binning, comparative biology and taxonomic classification.</title>
        <authorList>
            <person name="Goeker M."/>
        </authorList>
    </citation>
    <scope>NUCLEOTIDE SEQUENCE [LARGE SCALE GENOMIC DNA]</scope>
    <source>
        <strain evidence="7 8">DSM 105135</strain>
    </source>
</reference>
<comment type="function">
    <text evidence="4">Involved in the assembly of lipopolysaccharide (LPS). Required for the translocation of LPS from the inner membrane to the outer membrane. May form a bridge between the inner membrane and the outer membrane, via interactions with LptC and LptD, thereby facilitating LPS transfer across the periplasm.</text>
</comment>
<evidence type="ECO:0000313" key="7">
    <source>
        <dbReference type="EMBL" id="RZU45161.1"/>
    </source>
</evidence>
<evidence type="ECO:0000259" key="6">
    <source>
        <dbReference type="Pfam" id="PF03968"/>
    </source>
</evidence>
<evidence type="ECO:0000256" key="4">
    <source>
        <dbReference type="HAMAP-Rule" id="MF_01914"/>
    </source>
</evidence>
<comment type="subcellular location">
    <subcellularLocation>
        <location evidence="4">Periplasm</location>
    </subcellularLocation>
</comment>
<dbReference type="GO" id="GO:0009279">
    <property type="term" value="C:cell outer membrane"/>
    <property type="evidence" value="ECO:0007669"/>
    <property type="project" value="TreeGrafter"/>
</dbReference>
<dbReference type="AlphaFoldDB" id="A0A4Q7Z5N8"/>
<dbReference type="PANTHER" id="PTHR36504:SF1">
    <property type="entry name" value="LIPOPOLYSACCHARIDE EXPORT SYSTEM PROTEIN LPTA"/>
    <property type="match status" value="1"/>
</dbReference>
<feature type="region of interest" description="Disordered" evidence="5">
    <location>
        <begin position="149"/>
        <end position="175"/>
    </location>
</feature>
<comment type="similarity">
    <text evidence="4">Belongs to the LptA family.</text>
</comment>
<evidence type="ECO:0000256" key="3">
    <source>
        <dbReference type="ARBA" id="ARBA00022764"/>
    </source>
</evidence>
<dbReference type="GO" id="GO:0015920">
    <property type="term" value="P:lipopolysaccharide transport"/>
    <property type="evidence" value="ECO:0007669"/>
    <property type="project" value="UniProtKB-UniRule"/>
</dbReference>
<keyword evidence="2 4" id="KW-0732">Signal</keyword>
<dbReference type="GO" id="GO:0043165">
    <property type="term" value="P:Gram-negative-bacterium-type cell outer membrane assembly"/>
    <property type="evidence" value="ECO:0007669"/>
    <property type="project" value="UniProtKB-UniRule"/>
</dbReference>
<feature type="domain" description="Organic solvent tolerance-like N-terminal" evidence="6">
    <location>
        <begin position="31"/>
        <end position="141"/>
    </location>
</feature>
<dbReference type="GO" id="GO:0017089">
    <property type="term" value="F:glycolipid transfer activity"/>
    <property type="evidence" value="ECO:0007669"/>
    <property type="project" value="TreeGrafter"/>
</dbReference>
<accession>A0A4Q7Z5N8</accession>
<evidence type="ECO:0000313" key="8">
    <source>
        <dbReference type="Proteomes" id="UP000292423"/>
    </source>
</evidence>
<name>A0A4Q7Z5N8_9GAMM</name>
<dbReference type="GO" id="GO:0001530">
    <property type="term" value="F:lipopolysaccharide binding"/>
    <property type="evidence" value="ECO:0007669"/>
    <property type="project" value="InterPro"/>
</dbReference>
<feature type="chain" id="PRO_5021052112" description="Lipopolysaccharide export system protein LptA" evidence="4">
    <location>
        <begin position="21"/>
        <end position="175"/>
    </location>
</feature>
<organism evidence="7 8">
    <name type="scientific">Fluviicoccus keumensis</name>
    <dbReference type="NCBI Taxonomy" id="1435465"/>
    <lineage>
        <taxon>Bacteria</taxon>
        <taxon>Pseudomonadati</taxon>
        <taxon>Pseudomonadota</taxon>
        <taxon>Gammaproteobacteria</taxon>
        <taxon>Moraxellales</taxon>
        <taxon>Moraxellaceae</taxon>
        <taxon>Fluviicoccus</taxon>
    </lineage>
</organism>
<evidence type="ECO:0000256" key="2">
    <source>
        <dbReference type="ARBA" id="ARBA00022729"/>
    </source>
</evidence>
<dbReference type="EMBL" id="SHKX01000012">
    <property type="protein sequence ID" value="RZU45161.1"/>
    <property type="molecule type" value="Genomic_DNA"/>
</dbReference>
<dbReference type="GO" id="GO:0030288">
    <property type="term" value="C:outer membrane-bounded periplasmic space"/>
    <property type="evidence" value="ECO:0007669"/>
    <property type="project" value="TreeGrafter"/>
</dbReference>
<dbReference type="InterPro" id="IPR014340">
    <property type="entry name" value="LptA"/>
</dbReference>
<comment type="caution">
    <text evidence="7">The sequence shown here is derived from an EMBL/GenBank/DDBJ whole genome shotgun (WGS) entry which is preliminary data.</text>
</comment>
<feature type="compositionally biased region" description="Basic and acidic residues" evidence="5">
    <location>
        <begin position="162"/>
        <end position="175"/>
    </location>
</feature>
<dbReference type="Proteomes" id="UP000292423">
    <property type="component" value="Unassembled WGS sequence"/>
</dbReference>
<dbReference type="PANTHER" id="PTHR36504">
    <property type="entry name" value="LIPOPOLYSACCHARIDE EXPORT SYSTEM PROTEIN LPTA"/>
    <property type="match status" value="1"/>
</dbReference>
<comment type="subunit">
    <text evidence="4">Component of the lipopolysaccharide transport and assembly complex.</text>
</comment>
<dbReference type="InterPro" id="IPR052037">
    <property type="entry name" value="LPS_export_LptA"/>
</dbReference>
<dbReference type="NCBIfam" id="TIGR03002">
    <property type="entry name" value="outer_YhbN_LptA"/>
    <property type="match status" value="1"/>
</dbReference>
<keyword evidence="1 4" id="KW-0813">Transport</keyword>
<gene>
    <name evidence="4" type="primary">lptA</name>
    <name evidence="7" type="ORF">EV700_1974</name>
</gene>
<proteinExistence type="inferred from homology"/>
<dbReference type="RefSeq" id="WP_165391414.1">
    <property type="nucleotide sequence ID" value="NZ_SHKX01000012.1"/>
</dbReference>
<dbReference type="InterPro" id="IPR005653">
    <property type="entry name" value="OstA-like_N"/>
</dbReference>
<dbReference type="Gene3D" id="2.60.450.10">
    <property type="entry name" value="Lipopolysaccharide (LPS) transport protein A like domain"/>
    <property type="match status" value="1"/>
</dbReference>
<keyword evidence="3 4" id="KW-0574">Periplasm</keyword>
<protein>
    <recommendedName>
        <fullName evidence="4">Lipopolysaccharide export system protein LptA</fullName>
    </recommendedName>
</protein>
<sequence precursor="true">MYFRHISLLLLLGVAAPALALPGDRDQPISVSADKASFNEKTGTALYSGNIVIQQGTIRIAADELVVTTDAKGTVITAVARGNPATFEQKTRPEYGPAVAEAQEVIYQAVEGFLTFNGKAKLKQEGASFQGASISYSLERGEIEAKGDKQNRVQLVFPPPPRESRISKKLGDSAP</sequence>
<dbReference type="Pfam" id="PF03968">
    <property type="entry name" value="LptD_N"/>
    <property type="match status" value="1"/>
</dbReference>
<feature type="signal peptide" evidence="4">
    <location>
        <begin position="1"/>
        <end position="20"/>
    </location>
</feature>
<evidence type="ECO:0000256" key="1">
    <source>
        <dbReference type="ARBA" id="ARBA00022448"/>
    </source>
</evidence>
<dbReference type="HAMAP" id="MF_01914">
    <property type="entry name" value="LPS_assembly_LptA"/>
    <property type="match status" value="1"/>
</dbReference>